<dbReference type="InterPro" id="IPR038987">
    <property type="entry name" value="MoeA-like"/>
</dbReference>
<dbReference type="GO" id="GO:0006777">
    <property type="term" value="P:Mo-molybdopterin cofactor biosynthetic process"/>
    <property type="evidence" value="ECO:0007669"/>
    <property type="project" value="UniProtKB-UniRule"/>
</dbReference>
<dbReference type="SMART" id="SM00852">
    <property type="entry name" value="MoCF_biosynth"/>
    <property type="match status" value="1"/>
</dbReference>
<evidence type="ECO:0000256" key="2">
    <source>
        <dbReference type="ARBA" id="ARBA00005046"/>
    </source>
</evidence>
<dbReference type="Gene3D" id="2.170.190.11">
    <property type="entry name" value="Molybdopterin biosynthesis moea protein, domain 3"/>
    <property type="match status" value="1"/>
</dbReference>
<dbReference type="PROSITE" id="PS01079">
    <property type="entry name" value="MOCF_BIOSYNTHESIS_2"/>
    <property type="match status" value="1"/>
</dbReference>
<dbReference type="Gene3D" id="3.90.105.10">
    <property type="entry name" value="Molybdopterin biosynthesis moea protein, domain 2"/>
    <property type="match status" value="1"/>
</dbReference>
<gene>
    <name evidence="8" type="ORF">DESAMIL20_513</name>
</gene>
<dbReference type="PANTHER" id="PTHR10192:SF5">
    <property type="entry name" value="GEPHYRIN"/>
    <property type="match status" value="1"/>
</dbReference>
<dbReference type="RefSeq" id="WP_086033259.1">
    <property type="nucleotide sequence ID" value="NZ_MDSU01000011.1"/>
</dbReference>
<comment type="pathway">
    <text evidence="2 6">Cofactor biosynthesis; molybdopterin biosynthesis.</text>
</comment>
<protein>
    <recommendedName>
        <fullName evidence="6">Molybdopterin molybdenumtransferase</fullName>
        <ecNumber evidence="6">2.10.1.1</ecNumber>
    </recommendedName>
</protein>
<keyword evidence="9" id="KW-1185">Reference proteome</keyword>
<feature type="domain" description="MoaB/Mog" evidence="7">
    <location>
        <begin position="173"/>
        <end position="311"/>
    </location>
</feature>
<evidence type="ECO:0000259" key="7">
    <source>
        <dbReference type="SMART" id="SM00852"/>
    </source>
</evidence>
<dbReference type="InterPro" id="IPR005111">
    <property type="entry name" value="MoeA_C_domain_IV"/>
</dbReference>
<dbReference type="GO" id="GO:0005829">
    <property type="term" value="C:cytosol"/>
    <property type="evidence" value="ECO:0007669"/>
    <property type="project" value="TreeGrafter"/>
</dbReference>
<name>A0A1X4XYM5_9BACT</name>
<dbReference type="InterPro" id="IPR001453">
    <property type="entry name" value="MoaB/Mog_dom"/>
</dbReference>
<dbReference type="Gene3D" id="3.40.980.10">
    <property type="entry name" value="MoaB/Mog-like domain"/>
    <property type="match status" value="1"/>
</dbReference>
<dbReference type="InterPro" id="IPR008284">
    <property type="entry name" value="MoCF_biosynth_CS"/>
</dbReference>
<reference evidence="8 9" key="1">
    <citation type="journal article" date="2017" name="Front. Microbiol.">
        <title>Genome Sequence of Desulfurella amilsii Strain TR1 and Comparative Genomics of Desulfurellaceae Family.</title>
        <authorList>
            <person name="Florentino A.P."/>
            <person name="Stams A.J."/>
            <person name="Sanchez-Andrea I."/>
        </authorList>
    </citation>
    <scope>NUCLEOTIDE SEQUENCE [LARGE SCALE GENOMIC DNA]</scope>
    <source>
        <strain evidence="8 9">TR1</strain>
    </source>
</reference>
<keyword evidence="6" id="KW-0808">Transferase</keyword>
<dbReference type="Pfam" id="PF03454">
    <property type="entry name" value="MoeA_C"/>
    <property type="match status" value="1"/>
</dbReference>
<dbReference type="PANTHER" id="PTHR10192">
    <property type="entry name" value="MOLYBDOPTERIN BIOSYNTHESIS PROTEIN"/>
    <property type="match status" value="1"/>
</dbReference>
<keyword evidence="6" id="KW-0460">Magnesium</keyword>
<dbReference type="InterPro" id="IPR036135">
    <property type="entry name" value="MoeA_linker/N_sf"/>
</dbReference>
<dbReference type="InterPro" id="IPR036425">
    <property type="entry name" value="MoaB/Mog-like_dom_sf"/>
</dbReference>
<keyword evidence="4 6" id="KW-0501">Molybdenum cofactor biosynthesis</keyword>
<keyword evidence="6" id="KW-0500">Molybdenum</keyword>
<dbReference type="GO" id="GO:0061599">
    <property type="term" value="F:molybdopterin molybdotransferase activity"/>
    <property type="evidence" value="ECO:0007669"/>
    <property type="project" value="UniProtKB-UniRule"/>
</dbReference>
<organism evidence="8 9">
    <name type="scientific">Desulfurella amilsii</name>
    <dbReference type="NCBI Taxonomy" id="1562698"/>
    <lineage>
        <taxon>Bacteria</taxon>
        <taxon>Pseudomonadati</taxon>
        <taxon>Campylobacterota</taxon>
        <taxon>Desulfurellia</taxon>
        <taxon>Desulfurellales</taxon>
        <taxon>Desulfurellaceae</taxon>
        <taxon>Desulfurella</taxon>
    </lineage>
</organism>
<dbReference type="InterPro" id="IPR036688">
    <property type="entry name" value="MoeA_C_domain_IV_sf"/>
</dbReference>
<dbReference type="SUPFAM" id="SSF53218">
    <property type="entry name" value="Molybdenum cofactor biosynthesis proteins"/>
    <property type="match status" value="1"/>
</dbReference>
<dbReference type="NCBIfam" id="TIGR00177">
    <property type="entry name" value="molyb_syn"/>
    <property type="match status" value="1"/>
</dbReference>
<dbReference type="InterPro" id="IPR005110">
    <property type="entry name" value="MoeA_linker/N"/>
</dbReference>
<evidence type="ECO:0000256" key="1">
    <source>
        <dbReference type="ARBA" id="ARBA00002901"/>
    </source>
</evidence>
<dbReference type="CDD" id="cd00887">
    <property type="entry name" value="MoeA"/>
    <property type="match status" value="1"/>
</dbReference>
<dbReference type="EMBL" id="MDSU01000011">
    <property type="protein sequence ID" value="OSS42629.1"/>
    <property type="molecule type" value="Genomic_DNA"/>
</dbReference>
<keyword evidence="6" id="KW-0479">Metal-binding</keyword>
<dbReference type="AlphaFoldDB" id="A0A1X4XYM5"/>
<dbReference type="Proteomes" id="UP000194141">
    <property type="component" value="Unassembled WGS sequence"/>
</dbReference>
<evidence type="ECO:0000256" key="4">
    <source>
        <dbReference type="ARBA" id="ARBA00023150"/>
    </source>
</evidence>
<comment type="similarity">
    <text evidence="3 6">Belongs to the MoeA family.</text>
</comment>
<evidence type="ECO:0000256" key="6">
    <source>
        <dbReference type="RuleBase" id="RU365090"/>
    </source>
</evidence>
<dbReference type="GO" id="GO:0046872">
    <property type="term" value="F:metal ion binding"/>
    <property type="evidence" value="ECO:0007669"/>
    <property type="project" value="UniProtKB-UniRule"/>
</dbReference>
<evidence type="ECO:0000256" key="5">
    <source>
        <dbReference type="ARBA" id="ARBA00047317"/>
    </source>
</evidence>
<comment type="catalytic activity">
    <reaction evidence="5">
        <text>adenylyl-molybdopterin + molybdate = Mo-molybdopterin + AMP + H(+)</text>
        <dbReference type="Rhea" id="RHEA:35047"/>
        <dbReference type="ChEBI" id="CHEBI:15378"/>
        <dbReference type="ChEBI" id="CHEBI:36264"/>
        <dbReference type="ChEBI" id="CHEBI:62727"/>
        <dbReference type="ChEBI" id="CHEBI:71302"/>
        <dbReference type="ChEBI" id="CHEBI:456215"/>
        <dbReference type="EC" id="2.10.1.1"/>
    </reaction>
</comment>
<dbReference type="UniPathway" id="UPA00344"/>
<evidence type="ECO:0000256" key="3">
    <source>
        <dbReference type="ARBA" id="ARBA00010763"/>
    </source>
</evidence>
<evidence type="ECO:0000313" key="8">
    <source>
        <dbReference type="EMBL" id="OSS42629.1"/>
    </source>
</evidence>
<dbReference type="Gene3D" id="2.40.340.10">
    <property type="entry name" value="MoeA, C-terminal, domain IV"/>
    <property type="match status" value="1"/>
</dbReference>
<dbReference type="OrthoDB" id="9804758at2"/>
<comment type="function">
    <text evidence="1 6">Catalyzes the insertion of molybdate into adenylated molybdopterin with the concomitant release of AMP.</text>
</comment>
<dbReference type="SUPFAM" id="SSF63867">
    <property type="entry name" value="MoeA C-terminal domain-like"/>
    <property type="match status" value="1"/>
</dbReference>
<evidence type="ECO:0000313" key="9">
    <source>
        <dbReference type="Proteomes" id="UP000194141"/>
    </source>
</evidence>
<accession>A0A1X4XYM5</accession>
<proteinExistence type="inferred from homology"/>
<comment type="caution">
    <text evidence="8">The sequence shown here is derived from an EMBL/GenBank/DDBJ whole genome shotgun (WGS) entry which is preliminary data.</text>
</comment>
<comment type="cofactor">
    <cofactor evidence="6">
        <name>Mg(2+)</name>
        <dbReference type="ChEBI" id="CHEBI:18420"/>
    </cofactor>
</comment>
<sequence>MTTFYEAIEAIQPKPITQIQKVGLLDSINRVLAVDIASDIDFPPFNKATMDGFAFRFSDVDDTLKLKIADELFAGSNKDIALKPKDAVRIMTGAKVPEYCDSVVEFEAVTEKEGYIVSKKPPKKGSNIAYFGEDLKKGETVLKKGTLIKTNMVNLLAQLSCVSIKVYRKLKIGVITTGDELVSPGEPQKPSSIIDTSHYSLIAQINQFNQEAVDYGKLPDDLQTIEKTLDIATKTCDIVVITGGSSFGDKDYTADALNNIGAKILVRTIDMKPGRPTIIALKDNCYIVGSPGNPVSTFSVFRLFVGNIISKMLGCSDFDVRFLKCSITFDYNKKPDRMHFLPVDVRFDQNGYKAYKIPYNGSGDFSALSKANAFLAIPKEIQNARLADIFEFFFI</sequence>
<dbReference type="Pfam" id="PF00994">
    <property type="entry name" value="MoCF_biosynth"/>
    <property type="match status" value="1"/>
</dbReference>
<dbReference type="STRING" id="1562698.DESAMIL20_513"/>
<dbReference type="SUPFAM" id="SSF63882">
    <property type="entry name" value="MoeA N-terminal region -like"/>
    <property type="match status" value="1"/>
</dbReference>
<dbReference type="EC" id="2.10.1.1" evidence="6"/>
<dbReference type="Pfam" id="PF03453">
    <property type="entry name" value="MoeA_N"/>
    <property type="match status" value="1"/>
</dbReference>